<protein>
    <recommendedName>
        <fullName evidence="4 16">DNA polymerase I</fullName>
        <ecNumber evidence="3 16">2.7.7.7</ecNumber>
    </recommendedName>
</protein>
<keyword evidence="12 17" id="KW-0239">DNA-directed DNA polymerase</keyword>
<dbReference type="CDD" id="cd09898">
    <property type="entry name" value="H3TH_53EXO"/>
    <property type="match status" value="1"/>
</dbReference>
<comment type="subunit">
    <text evidence="2">Single-chain monomer with multiple functions.</text>
</comment>
<dbReference type="FunFam" id="1.10.150.20:FF:000003">
    <property type="entry name" value="DNA polymerase I"/>
    <property type="match status" value="1"/>
</dbReference>
<dbReference type="Pfam" id="PF01612">
    <property type="entry name" value="DNA_pol_A_exo1"/>
    <property type="match status" value="1"/>
</dbReference>
<dbReference type="SMART" id="SM00279">
    <property type="entry name" value="HhH2"/>
    <property type="match status" value="1"/>
</dbReference>
<comment type="function">
    <text evidence="17">In addition to polymerase activity, this DNA polymerase exhibits 3'-5' and 5'-3' exonuclease activity.</text>
</comment>
<dbReference type="InterPro" id="IPR002298">
    <property type="entry name" value="DNA_polymerase_A"/>
</dbReference>
<feature type="domain" description="5'-3' exonuclease" evidence="19">
    <location>
        <begin position="5"/>
        <end position="265"/>
    </location>
</feature>
<dbReference type="NCBIfam" id="TIGR00593">
    <property type="entry name" value="pola"/>
    <property type="match status" value="1"/>
</dbReference>
<evidence type="ECO:0000256" key="9">
    <source>
        <dbReference type="ARBA" id="ARBA00022763"/>
    </source>
</evidence>
<evidence type="ECO:0000256" key="5">
    <source>
        <dbReference type="ARBA" id="ARBA00022679"/>
    </source>
</evidence>
<dbReference type="GO" id="GO:0008409">
    <property type="term" value="F:5'-3' exonuclease activity"/>
    <property type="evidence" value="ECO:0007669"/>
    <property type="project" value="UniProtKB-UniRule"/>
</dbReference>
<dbReference type="Gene3D" id="3.30.420.10">
    <property type="entry name" value="Ribonuclease H-like superfamily/Ribonuclease H"/>
    <property type="match status" value="1"/>
</dbReference>
<dbReference type="SUPFAM" id="SSF88723">
    <property type="entry name" value="PIN domain-like"/>
    <property type="match status" value="1"/>
</dbReference>
<evidence type="ECO:0000256" key="11">
    <source>
        <dbReference type="ARBA" id="ARBA00022839"/>
    </source>
</evidence>
<dbReference type="SUPFAM" id="SSF47807">
    <property type="entry name" value="5' to 3' exonuclease, C-terminal subdomain"/>
    <property type="match status" value="1"/>
</dbReference>
<keyword evidence="14 17" id="KW-0234">DNA repair</keyword>
<evidence type="ECO:0000256" key="6">
    <source>
        <dbReference type="ARBA" id="ARBA00022695"/>
    </source>
</evidence>
<evidence type="ECO:0000256" key="16">
    <source>
        <dbReference type="NCBIfam" id="TIGR00593"/>
    </source>
</evidence>
<gene>
    <name evidence="17" type="primary">polA</name>
    <name evidence="21" type="ORF">C4617_02280</name>
</gene>
<evidence type="ECO:0000256" key="13">
    <source>
        <dbReference type="ARBA" id="ARBA00023125"/>
    </source>
</evidence>
<name>A0A2T4VY23_9HYPH</name>
<dbReference type="InterPro" id="IPR001098">
    <property type="entry name" value="DNA-dir_DNA_pol_A_palm_dom"/>
</dbReference>
<keyword evidence="9 17" id="KW-0227">DNA damage</keyword>
<dbReference type="Pfam" id="PF02739">
    <property type="entry name" value="5_3_exonuc_N"/>
    <property type="match status" value="1"/>
</dbReference>
<reference evidence="22" key="1">
    <citation type="submission" date="2018-02" db="EMBL/GenBank/DDBJ databases">
        <title>Genome sequence of Candidatus Liberibacter europaeus.</title>
        <authorList>
            <person name="Frampton R.A."/>
            <person name="Thompson S.M."/>
            <person name="David C."/>
            <person name="Addison S.M."/>
            <person name="Smith G.R."/>
        </authorList>
    </citation>
    <scope>NUCLEOTIDE SEQUENCE [LARGE SCALE GENOMIC DNA]</scope>
</reference>
<dbReference type="InterPro" id="IPR012337">
    <property type="entry name" value="RNaseH-like_sf"/>
</dbReference>
<dbReference type="Proteomes" id="UP000240811">
    <property type="component" value="Unassembled WGS sequence"/>
</dbReference>
<comment type="similarity">
    <text evidence="1 17">Belongs to the DNA polymerase type-A family.</text>
</comment>
<dbReference type="GO" id="GO:0006261">
    <property type="term" value="P:DNA-templated DNA replication"/>
    <property type="evidence" value="ECO:0007669"/>
    <property type="project" value="UniProtKB-UniRule"/>
</dbReference>
<dbReference type="InterPro" id="IPR036279">
    <property type="entry name" value="5-3_exonuclease_C_sf"/>
</dbReference>
<dbReference type="GO" id="GO:0008408">
    <property type="term" value="F:3'-5' exonuclease activity"/>
    <property type="evidence" value="ECO:0007669"/>
    <property type="project" value="UniProtKB-UniRule"/>
</dbReference>
<dbReference type="InterPro" id="IPR002421">
    <property type="entry name" value="5-3_exonuclease"/>
</dbReference>
<dbReference type="InterPro" id="IPR036397">
    <property type="entry name" value="RNaseH_sf"/>
</dbReference>
<dbReference type="GO" id="GO:0003677">
    <property type="term" value="F:DNA binding"/>
    <property type="evidence" value="ECO:0007669"/>
    <property type="project" value="UniProtKB-UniRule"/>
</dbReference>
<evidence type="ECO:0000256" key="14">
    <source>
        <dbReference type="ARBA" id="ARBA00023204"/>
    </source>
</evidence>
<comment type="caution">
    <text evidence="21">The sequence shown here is derived from an EMBL/GenBank/DDBJ whole genome shotgun (WGS) entry which is preliminary data.</text>
</comment>
<dbReference type="CDD" id="cd09859">
    <property type="entry name" value="PIN_53EXO"/>
    <property type="match status" value="1"/>
</dbReference>
<evidence type="ECO:0000259" key="20">
    <source>
        <dbReference type="SMART" id="SM00482"/>
    </source>
</evidence>
<dbReference type="InterPro" id="IPR043502">
    <property type="entry name" value="DNA/RNA_pol_sf"/>
</dbReference>
<keyword evidence="7 17" id="KW-0235">DNA replication</keyword>
<dbReference type="SUPFAM" id="SSF56672">
    <property type="entry name" value="DNA/RNA polymerases"/>
    <property type="match status" value="1"/>
</dbReference>
<dbReference type="SMART" id="SM00474">
    <property type="entry name" value="35EXOc"/>
    <property type="match status" value="1"/>
</dbReference>
<dbReference type="InterPro" id="IPR020046">
    <property type="entry name" value="5-3_exonucl_a-hlix_arch_N"/>
</dbReference>
<dbReference type="FunFam" id="1.10.150.20:FF:000002">
    <property type="entry name" value="DNA polymerase I"/>
    <property type="match status" value="1"/>
</dbReference>
<keyword evidence="5 17" id="KW-0808">Transferase</keyword>
<dbReference type="EMBL" id="PSQJ01000002">
    <property type="protein sequence ID" value="PTL86665.1"/>
    <property type="molecule type" value="Genomic_DNA"/>
</dbReference>
<dbReference type="PANTHER" id="PTHR10133">
    <property type="entry name" value="DNA POLYMERASE I"/>
    <property type="match status" value="1"/>
</dbReference>
<sequence length="977" mass="111293">MQKDSHLFLVDGSGFIYRSFYATPFLNRKQDGLPVNAIAGFCNMLWKLLQNSRMQNIASHFAVVFDHSEKTFRNEIYPGYKANRPPMPEMLIPQLPLVRLATEAFGIPSIEIKGFEADDIIATYACLAEQRGFSVTIISTDKDLMQIISPNICMYDAIKEKKIDVEGVMQQWGIPPEKMVCLQALAGDSADNIPGVPGIGYKTATSLIQEYGDIDEIIANANQIKQKKRRESILENIDALKISLDLVTLRTDVPVTIPLDDLVLETQNGPKLISFLKGLEFTRLTKRIAKVCDCDADSIEPECIDTNFIPLNSITEQRNDSSGDVFYEKIEDKISNNSPQSLFLKRAENLSQNKIKNDSYTKIVNIEELKTWIKILETAEIVSFKIITNIADAFNSKPIGISFSIFKEDAFMSTTETITAYIPLIINNQQKQEKTSIAIGLTLETVLVYLKDFFETENVLKVGHNIKYDKLVLYHYGVIMRGFDDVMLISYVLDSGRSSHNMQYLSKKWLSYDLVASKELLETRKLPVYTADTASDPRIAEYATDSSNVILKLWFLLKLKLIAEKLLHVYERLEKPIIDVVTKMEIEGIRIDEQLLLQLSHELSTELTILEEKIYIESGEKFNISSPKQLGDILFTKLKLPGGTKTKRGQWKTTAQDLEQIDCGDSPLISYILEWRQISKIKSTYADSLPKYINQKTQRVHTFYSLASTMTGRLASLEPNLQNIPIKTYLGRKIRKAFITSPHKKLISADYSQIELRILAHIAQIKPLCQAFKKSFDIHTITASEIFGVNAEEVSPDMRRRAKTINFSIIYGISPFRLAHQLKIKRYEATDYIQRYFDRFPGIRDYIEQTKIFVRKNGYVETIFGRRIHYNDINSPKTSIRNINERAAINAPIQGSAADITRRAMIKVQKSLDCHKMSTKMLLQIHDELVFEAPEEEVLQVSNLITEAMESATFPKINLIVPLKVDIKIADNWQGTH</sequence>
<evidence type="ECO:0000259" key="18">
    <source>
        <dbReference type="SMART" id="SM00474"/>
    </source>
</evidence>
<evidence type="ECO:0000256" key="3">
    <source>
        <dbReference type="ARBA" id="ARBA00012417"/>
    </source>
</evidence>
<keyword evidence="8" id="KW-0540">Nuclease</keyword>
<dbReference type="SMART" id="SM00475">
    <property type="entry name" value="53EXOc"/>
    <property type="match status" value="1"/>
</dbReference>
<dbReference type="FunFam" id="1.20.1060.10:FF:000001">
    <property type="entry name" value="DNA polymerase I"/>
    <property type="match status" value="1"/>
</dbReference>
<dbReference type="Pfam" id="PF01367">
    <property type="entry name" value="5_3_exonuc"/>
    <property type="match status" value="1"/>
</dbReference>
<dbReference type="InterPro" id="IPR020045">
    <property type="entry name" value="DNA_polI_H3TH"/>
</dbReference>
<dbReference type="PANTHER" id="PTHR10133:SF27">
    <property type="entry name" value="DNA POLYMERASE NU"/>
    <property type="match status" value="1"/>
</dbReference>
<keyword evidence="10 17" id="KW-0378">Hydrolase</keyword>
<dbReference type="InterPro" id="IPR002562">
    <property type="entry name" value="3'-5'_exonuclease_dom"/>
</dbReference>
<keyword evidence="11 17" id="KW-0269">Exonuclease</keyword>
<dbReference type="SUPFAM" id="SSF53098">
    <property type="entry name" value="Ribonuclease H-like"/>
    <property type="match status" value="1"/>
</dbReference>
<dbReference type="GO" id="GO:0003887">
    <property type="term" value="F:DNA-directed DNA polymerase activity"/>
    <property type="evidence" value="ECO:0007669"/>
    <property type="project" value="UniProtKB-UniRule"/>
</dbReference>
<dbReference type="InterPro" id="IPR018320">
    <property type="entry name" value="DNA_polymerase_1"/>
</dbReference>
<comment type="catalytic activity">
    <reaction evidence="15 17">
        <text>DNA(n) + a 2'-deoxyribonucleoside 5'-triphosphate = DNA(n+1) + diphosphate</text>
        <dbReference type="Rhea" id="RHEA:22508"/>
        <dbReference type="Rhea" id="RHEA-COMP:17339"/>
        <dbReference type="Rhea" id="RHEA-COMP:17340"/>
        <dbReference type="ChEBI" id="CHEBI:33019"/>
        <dbReference type="ChEBI" id="CHEBI:61560"/>
        <dbReference type="ChEBI" id="CHEBI:173112"/>
        <dbReference type="EC" id="2.7.7.7"/>
    </reaction>
</comment>
<dbReference type="EC" id="2.7.7.7" evidence="3 16"/>
<dbReference type="InterPro" id="IPR029060">
    <property type="entry name" value="PIN-like_dom_sf"/>
</dbReference>
<evidence type="ECO:0000256" key="2">
    <source>
        <dbReference type="ARBA" id="ARBA00011541"/>
    </source>
</evidence>
<evidence type="ECO:0000256" key="1">
    <source>
        <dbReference type="ARBA" id="ARBA00007705"/>
    </source>
</evidence>
<dbReference type="Gene3D" id="1.20.1060.10">
    <property type="entry name" value="Taq DNA Polymerase, Chain T, domain 4"/>
    <property type="match status" value="1"/>
</dbReference>
<evidence type="ECO:0000256" key="10">
    <source>
        <dbReference type="ARBA" id="ARBA00022801"/>
    </source>
</evidence>
<evidence type="ECO:0000256" key="15">
    <source>
        <dbReference type="ARBA" id="ARBA00049244"/>
    </source>
</evidence>
<evidence type="ECO:0000256" key="4">
    <source>
        <dbReference type="ARBA" id="ARBA00020311"/>
    </source>
</evidence>
<keyword evidence="13 17" id="KW-0238">DNA-binding</keyword>
<evidence type="ECO:0000313" key="22">
    <source>
        <dbReference type="Proteomes" id="UP000240811"/>
    </source>
</evidence>
<dbReference type="Gene3D" id="3.30.70.370">
    <property type="match status" value="1"/>
</dbReference>
<dbReference type="Gene3D" id="1.10.150.20">
    <property type="entry name" value="5' to 3' exonuclease, C-terminal subdomain"/>
    <property type="match status" value="2"/>
</dbReference>
<keyword evidence="6 17" id="KW-0548">Nucleotidyltransferase</keyword>
<dbReference type="InterPro" id="IPR008918">
    <property type="entry name" value="HhH2"/>
</dbReference>
<accession>A0A2T4VY23</accession>
<dbReference type="PRINTS" id="PR00868">
    <property type="entry name" value="DNAPOLI"/>
</dbReference>
<evidence type="ECO:0000313" key="21">
    <source>
        <dbReference type="EMBL" id="PTL86665.1"/>
    </source>
</evidence>
<evidence type="ECO:0000256" key="7">
    <source>
        <dbReference type="ARBA" id="ARBA00022705"/>
    </source>
</evidence>
<dbReference type="NCBIfam" id="NF004397">
    <property type="entry name" value="PRK05755.1"/>
    <property type="match status" value="1"/>
</dbReference>
<evidence type="ECO:0000256" key="12">
    <source>
        <dbReference type="ARBA" id="ARBA00022932"/>
    </source>
</evidence>
<proteinExistence type="inferred from homology"/>
<dbReference type="CDD" id="cd08637">
    <property type="entry name" value="DNA_pol_A_pol_I_C"/>
    <property type="match status" value="1"/>
</dbReference>
<dbReference type="Pfam" id="PF00476">
    <property type="entry name" value="DNA_pol_A"/>
    <property type="match status" value="1"/>
</dbReference>
<dbReference type="SMART" id="SM00482">
    <property type="entry name" value="POLAc"/>
    <property type="match status" value="1"/>
</dbReference>
<dbReference type="AlphaFoldDB" id="A0A2T4VY23"/>
<feature type="domain" description="3'-5' exonuclease" evidence="18">
    <location>
        <begin position="360"/>
        <end position="568"/>
    </location>
</feature>
<evidence type="ECO:0000256" key="17">
    <source>
        <dbReference type="RuleBase" id="RU004460"/>
    </source>
</evidence>
<dbReference type="Gene3D" id="3.40.50.1010">
    <property type="entry name" value="5'-nuclease"/>
    <property type="match status" value="1"/>
</dbReference>
<evidence type="ECO:0000259" key="19">
    <source>
        <dbReference type="SMART" id="SM00475"/>
    </source>
</evidence>
<feature type="domain" description="DNA-directed DNA polymerase family A palm" evidence="20">
    <location>
        <begin position="731"/>
        <end position="937"/>
    </location>
</feature>
<organism evidence="21 22">
    <name type="scientific">Candidatus Liberibacter europaeus</name>
    <dbReference type="NCBI Taxonomy" id="744859"/>
    <lineage>
        <taxon>Bacteria</taxon>
        <taxon>Pseudomonadati</taxon>
        <taxon>Pseudomonadota</taxon>
        <taxon>Alphaproteobacteria</taxon>
        <taxon>Hyphomicrobiales</taxon>
        <taxon>Rhizobiaceae</taxon>
        <taxon>Liberibacter</taxon>
    </lineage>
</organism>
<evidence type="ECO:0000256" key="8">
    <source>
        <dbReference type="ARBA" id="ARBA00022722"/>
    </source>
</evidence>
<dbReference type="GO" id="GO:0006302">
    <property type="term" value="P:double-strand break repair"/>
    <property type="evidence" value="ECO:0007669"/>
    <property type="project" value="TreeGrafter"/>
</dbReference>